<dbReference type="AlphaFoldDB" id="A0A371H6B1"/>
<evidence type="ECO:0000313" key="3">
    <source>
        <dbReference type="Proteomes" id="UP000257109"/>
    </source>
</evidence>
<dbReference type="EMBL" id="QJKJ01003469">
    <property type="protein sequence ID" value="RDX98358.1"/>
    <property type="molecule type" value="Genomic_DNA"/>
</dbReference>
<sequence>MDENTNSTPIMIAMDETVVVQPKKTKEHERQYSPKRAVKMKEFILPGQLSLATQLSLNLNLLSLNRPSVIEASYTTKQWSENEGEELAGADWESGSGFAFESVLVACMTRKRSSSSLHPFDPEIDKTFDRVRKSKNMLVGHSSRSFSSISESDNFEIKPDIVDNLLLGKQCTLVDQILNILAIVGEPSPLFHGDCCGRQKPLNPRLSLVRFRCVHPKPSQSNSVASESARSQDRVRSVSAETMSGPSLPRLDQISLYREPVGILHLSTTKNKLINELKSKLIHLLPKFHSLVGEDLQTHLKEFHDETARDPKDYIKMKAFPFSLDGVAKDWLYLQPNADYDLDRANLGQKRLRLGLGLRRQTIMELDSTRTQLLK</sequence>
<evidence type="ECO:0000256" key="1">
    <source>
        <dbReference type="SAM" id="MobiDB-lite"/>
    </source>
</evidence>
<gene>
    <name evidence="2" type="ORF">CR513_18730</name>
</gene>
<dbReference type="Proteomes" id="UP000257109">
    <property type="component" value="Unassembled WGS sequence"/>
</dbReference>
<feature type="non-terminal residue" evidence="2">
    <location>
        <position position="375"/>
    </location>
</feature>
<comment type="caution">
    <text evidence="2">The sequence shown here is derived from an EMBL/GenBank/DDBJ whole genome shotgun (WGS) entry which is preliminary data.</text>
</comment>
<protein>
    <submittedName>
        <fullName evidence="2">Uncharacterized protein</fullName>
    </submittedName>
</protein>
<reference evidence="2" key="1">
    <citation type="submission" date="2018-05" db="EMBL/GenBank/DDBJ databases">
        <title>Draft genome of Mucuna pruriens seed.</title>
        <authorList>
            <person name="Nnadi N.E."/>
            <person name="Vos R."/>
            <person name="Hasami M.H."/>
            <person name="Devisetty U.K."/>
            <person name="Aguiy J.C."/>
        </authorList>
    </citation>
    <scope>NUCLEOTIDE SEQUENCE [LARGE SCALE GENOMIC DNA]</scope>
    <source>
        <strain evidence="2">JCA_2017</strain>
    </source>
</reference>
<evidence type="ECO:0000313" key="2">
    <source>
        <dbReference type="EMBL" id="RDX98358.1"/>
    </source>
</evidence>
<organism evidence="2 3">
    <name type="scientific">Mucuna pruriens</name>
    <name type="common">Velvet bean</name>
    <name type="synonym">Dolichos pruriens</name>
    <dbReference type="NCBI Taxonomy" id="157652"/>
    <lineage>
        <taxon>Eukaryota</taxon>
        <taxon>Viridiplantae</taxon>
        <taxon>Streptophyta</taxon>
        <taxon>Embryophyta</taxon>
        <taxon>Tracheophyta</taxon>
        <taxon>Spermatophyta</taxon>
        <taxon>Magnoliopsida</taxon>
        <taxon>eudicotyledons</taxon>
        <taxon>Gunneridae</taxon>
        <taxon>Pentapetalae</taxon>
        <taxon>rosids</taxon>
        <taxon>fabids</taxon>
        <taxon>Fabales</taxon>
        <taxon>Fabaceae</taxon>
        <taxon>Papilionoideae</taxon>
        <taxon>50 kb inversion clade</taxon>
        <taxon>NPAAA clade</taxon>
        <taxon>indigoferoid/millettioid clade</taxon>
        <taxon>Phaseoleae</taxon>
        <taxon>Mucuna</taxon>
    </lineage>
</organism>
<accession>A0A371H6B1</accession>
<keyword evidence="3" id="KW-1185">Reference proteome</keyword>
<feature type="region of interest" description="Disordered" evidence="1">
    <location>
        <begin position="216"/>
        <end position="246"/>
    </location>
</feature>
<name>A0A371H6B1_MUCPR</name>
<feature type="compositionally biased region" description="Polar residues" evidence="1">
    <location>
        <begin position="218"/>
        <end position="229"/>
    </location>
</feature>
<feature type="non-terminal residue" evidence="2">
    <location>
        <position position="1"/>
    </location>
</feature>
<proteinExistence type="predicted"/>